<name>A0A8J8T815_HALGN</name>
<accession>A0A8J8T815</accession>
<evidence type="ECO:0000313" key="2">
    <source>
        <dbReference type="Proteomes" id="UP000785679"/>
    </source>
</evidence>
<dbReference type="OrthoDB" id="325494at2759"/>
<evidence type="ECO:0000313" key="1">
    <source>
        <dbReference type="EMBL" id="TNV85774.1"/>
    </source>
</evidence>
<dbReference type="EMBL" id="RRYP01001561">
    <property type="protein sequence ID" value="TNV85774.1"/>
    <property type="molecule type" value="Genomic_DNA"/>
</dbReference>
<organism evidence="1 2">
    <name type="scientific">Halteria grandinella</name>
    <dbReference type="NCBI Taxonomy" id="5974"/>
    <lineage>
        <taxon>Eukaryota</taxon>
        <taxon>Sar</taxon>
        <taxon>Alveolata</taxon>
        <taxon>Ciliophora</taxon>
        <taxon>Intramacronucleata</taxon>
        <taxon>Spirotrichea</taxon>
        <taxon>Stichotrichia</taxon>
        <taxon>Sporadotrichida</taxon>
        <taxon>Halteriidae</taxon>
        <taxon>Halteria</taxon>
    </lineage>
</organism>
<dbReference type="AlphaFoldDB" id="A0A8J8T815"/>
<sequence>MISRIKNRVLVKRQVSSCKPQIELIVLQTSAQGYVELQKHEGNFYSELKSRRGERSRTFQDIRLFINVRQQFYSTTILKLIQVELLIYQTIKEQGSGDCIKAALDKLRTKIFAYIHSDGYQEEQDSGATQWLGKAKPFGKGLWFFTRDYLLQHLLFVFGLYFEYHVTDLLFESNLNKARLYYEDSLSNPLIRQVEERLMKRALDSLTRVAGKIGLLLSSYMTKLEALGQKFKAKQRCIQVIMELSNDDVYVHDVLFNFVRYQVFEKLNSQDYFGLITMRSGKQPFQTIALEQKCLNTKIKKSQIDELSYAFENSEQGWSRDLAKAVVSCLTEEKEKILAADNIQRWIVAIVGTQAQNMKEVEAYIDNQEYRVQQNLPNLLIIGVGITLESLCERYRLLCHLTKEGQFVNLDFNLNQEAMFNQSTKQRSSERRHSCQDQILLKAQQPKYIRALERAEAAMSLFDSNSEPFITEHIDFN</sequence>
<protein>
    <submittedName>
        <fullName evidence="1">Uncharacterized protein</fullName>
    </submittedName>
</protein>
<proteinExistence type="predicted"/>
<dbReference type="Proteomes" id="UP000785679">
    <property type="component" value="Unassembled WGS sequence"/>
</dbReference>
<comment type="caution">
    <text evidence="1">The sequence shown here is derived from an EMBL/GenBank/DDBJ whole genome shotgun (WGS) entry which is preliminary data.</text>
</comment>
<reference evidence="1" key="1">
    <citation type="submission" date="2019-06" db="EMBL/GenBank/DDBJ databases">
        <authorList>
            <person name="Zheng W."/>
        </authorList>
    </citation>
    <scope>NUCLEOTIDE SEQUENCE</scope>
    <source>
        <strain evidence="1">QDHG01</strain>
    </source>
</reference>
<keyword evidence="2" id="KW-1185">Reference proteome</keyword>
<gene>
    <name evidence="1" type="ORF">FGO68_gene8797</name>
</gene>